<dbReference type="EMBL" id="LR796691">
    <property type="protein sequence ID" value="CAB4159924.1"/>
    <property type="molecule type" value="Genomic_DNA"/>
</dbReference>
<sequence length="70" mass="7768">MATANDFYVSVNNERTKLVGDALAAYLADQEQLALYEAELKKVREDKEAARLAVLEKLGITAEEAKILLQ</sequence>
<reference evidence="3" key="1">
    <citation type="submission" date="2020-04" db="EMBL/GenBank/DDBJ databases">
        <authorList>
            <person name="Chiriac C."/>
            <person name="Salcher M."/>
            <person name="Ghai R."/>
            <person name="Kavagutti S V."/>
        </authorList>
    </citation>
    <scope>NUCLEOTIDE SEQUENCE</scope>
</reference>
<gene>
    <name evidence="2" type="ORF">UFOVP446_4</name>
    <name evidence="3" type="ORF">UFOVP725_13</name>
</gene>
<evidence type="ECO:0000313" key="3">
    <source>
        <dbReference type="EMBL" id="CAB4159924.1"/>
    </source>
</evidence>
<dbReference type="EMBL" id="LR796411">
    <property type="protein sequence ID" value="CAB4142340.1"/>
    <property type="molecule type" value="Genomic_DNA"/>
</dbReference>
<evidence type="ECO:0000313" key="2">
    <source>
        <dbReference type="EMBL" id="CAB4142340.1"/>
    </source>
</evidence>
<feature type="coiled-coil region" evidence="1">
    <location>
        <begin position="26"/>
        <end position="53"/>
    </location>
</feature>
<evidence type="ECO:0000256" key="1">
    <source>
        <dbReference type="SAM" id="Coils"/>
    </source>
</evidence>
<keyword evidence="1" id="KW-0175">Coiled coil</keyword>
<accession>A0A6J5NXE5</accession>
<name>A0A6J5NXE5_9CAUD</name>
<protein>
    <submittedName>
        <fullName evidence="3">Uncharacterized protein</fullName>
    </submittedName>
</protein>
<organism evidence="3">
    <name type="scientific">uncultured Caudovirales phage</name>
    <dbReference type="NCBI Taxonomy" id="2100421"/>
    <lineage>
        <taxon>Viruses</taxon>
        <taxon>Duplodnaviria</taxon>
        <taxon>Heunggongvirae</taxon>
        <taxon>Uroviricota</taxon>
        <taxon>Caudoviricetes</taxon>
        <taxon>Peduoviridae</taxon>
        <taxon>Maltschvirus</taxon>
        <taxon>Maltschvirus maltsch</taxon>
    </lineage>
</organism>
<proteinExistence type="predicted"/>